<sequence length="367" mass="41104">MNTNDRNQALIPGQDPSVFGPEPNREWLYPDAALMRQIFADNTPLLKSIVFQTETKCVFRGAMGEPLVNGRRTCMVRLEVYNEQQPSTPYLVAAMQEIAESCIPDLVPEIYQVGRATDEKGREVQYQVMEFVSGIPLGDAWGKMSNENKRDVVGTIIKVVSALQAMEISDCKVQKSLQIFLGQEGSEILARTVLGGPSTGLLSDGHYLLPAIARMFQLNSSFCNFVSVYKGLWIDVRGTGPIRVYDADMEIWPKEAVFGIDLLPQNIMVRPIDRPNGQKIYELSGFVDWGHAGFYPPSYQLSMQYIHHQNLPDERLRGSFHLLLIKGLAKLGRISPSQEALTQAILHLSEAREEMLKAEKKKNSGKS</sequence>
<evidence type="ECO:0000256" key="1">
    <source>
        <dbReference type="SAM" id="MobiDB-lite"/>
    </source>
</evidence>
<protein>
    <recommendedName>
        <fullName evidence="4">Aminoglycoside phosphotransferase domain-containing protein</fullName>
    </recommendedName>
</protein>
<dbReference type="PANTHER" id="PTHR21310">
    <property type="entry name" value="AMINOGLYCOSIDE PHOSPHOTRANSFERASE-RELATED-RELATED"/>
    <property type="match status" value="1"/>
</dbReference>
<dbReference type="PANTHER" id="PTHR21310:SF15">
    <property type="entry name" value="AMINOGLYCOSIDE PHOSPHOTRANSFERASE DOMAIN-CONTAINING PROTEIN"/>
    <property type="match status" value="1"/>
</dbReference>
<comment type="caution">
    <text evidence="2">The sequence shown here is derived from an EMBL/GenBank/DDBJ whole genome shotgun (WGS) entry which is preliminary data.</text>
</comment>
<proteinExistence type="predicted"/>
<evidence type="ECO:0008006" key="4">
    <source>
        <dbReference type="Google" id="ProtNLM"/>
    </source>
</evidence>
<dbReference type="InterPro" id="IPR011009">
    <property type="entry name" value="Kinase-like_dom_sf"/>
</dbReference>
<name>A0AAN7AXN9_9PEZI</name>
<reference evidence="2" key="1">
    <citation type="journal article" date="2023" name="Mol. Phylogenet. Evol.">
        <title>Genome-scale phylogeny and comparative genomics of the fungal order Sordariales.</title>
        <authorList>
            <person name="Hensen N."/>
            <person name="Bonometti L."/>
            <person name="Westerberg I."/>
            <person name="Brannstrom I.O."/>
            <person name="Guillou S."/>
            <person name="Cros-Aarteil S."/>
            <person name="Calhoun S."/>
            <person name="Haridas S."/>
            <person name="Kuo A."/>
            <person name="Mondo S."/>
            <person name="Pangilinan J."/>
            <person name="Riley R."/>
            <person name="LaButti K."/>
            <person name="Andreopoulos B."/>
            <person name="Lipzen A."/>
            <person name="Chen C."/>
            <person name="Yan M."/>
            <person name="Daum C."/>
            <person name="Ng V."/>
            <person name="Clum A."/>
            <person name="Steindorff A."/>
            <person name="Ohm R.A."/>
            <person name="Martin F."/>
            <person name="Silar P."/>
            <person name="Natvig D.O."/>
            <person name="Lalanne C."/>
            <person name="Gautier V."/>
            <person name="Ament-Velasquez S.L."/>
            <person name="Kruys A."/>
            <person name="Hutchinson M.I."/>
            <person name="Powell A.J."/>
            <person name="Barry K."/>
            <person name="Miller A.N."/>
            <person name="Grigoriev I.V."/>
            <person name="Debuchy R."/>
            <person name="Gladieux P."/>
            <person name="Hiltunen Thoren M."/>
            <person name="Johannesson H."/>
        </authorList>
    </citation>
    <scope>NUCLEOTIDE SEQUENCE</scope>
    <source>
        <strain evidence="2">CBS 315.58</strain>
    </source>
</reference>
<gene>
    <name evidence="2" type="ORF">QBC40DRAFT_323132</name>
</gene>
<dbReference type="Proteomes" id="UP001303160">
    <property type="component" value="Unassembled WGS sequence"/>
</dbReference>
<evidence type="ECO:0000313" key="3">
    <source>
        <dbReference type="Proteomes" id="UP001303160"/>
    </source>
</evidence>
<feature type="region of interest" description="Disordered" evidence="1">
    <location>
        <begin position="1"/>
        <end position="23"/>
    </location>
</feature>
<evidence type="ECO:0000313" key="2">
    <source>
        <dbReference type="EMBL" id="KAK4205221.1"/>
    </source>
</evidence>
<dbReference type="InterPro" id="IPR051678">
    <property type="entry name" value="AGP_Transferase"/>
</dbReference>
<dbReference type="SUPFAM" id="SSF56112">
    <property type="entry name" value="Protein kinase-like (PK-like)"/>
    <property type="match status" value="1"/>
</dbReference>
<organism evidence="2 3">
    <name type="scientific">Triangularia verruculosa</name>
    <dbReference type="NCBI Taxonomy" id="2587418"/>
    <lineage>
        <taxon>Eukaryota</taxon>
        <taxon>Fungi</taxon>
        <taxon>Dikarya</taxon>
        <taxon>Ascomycota</taxon>
        <taxon>Pezizomycotina</taxon>
        <taxon>Sordariomycetes</taxon>
        <taxon>Sordariomycetidae</taxon>
        <taxon>Sordariales</taxon>
        <taxon>Podosporaceae</taxon>
        <taxon>Triangularia</taxon>
    </lineage>
</organism>
<accession>A0AAN7AXN9</accession>
<keyword evidence="3" id="KW-1185">Reference proteome</keyword>
<dbReference type="AlphaFoldDB" id="A0AAN7AXN9"/>
<reference evidence="2" key="2">
    <citation type="submission" date="2023-05" db="EMBL/GenBank/DDBJ databases">
        <authorList>
            <consortium name="Lawrence Berkeley National Laboratory"/>
            <person name="Steindorff A."/>
            <person name="Hensen N."/>
            <person name="Bonometti L."/>
            <person name="Westerberg I."/>
            <person name="Brannstrom I.O."/>
            <person name="Guillou S."/>
            <person name="Cros-Aarteil S."/>
            <person name="Calhoun S."/>
            <person name="Haridas S."/>
            <person name="Kuo A."/>
            <person name="Mondo S."/>
            <person name="Pangilinan J."/>
            <person name="Riley R."/>
            <person name="Labutti K."/>
            <person name="Andreopoulos B."/>
            <person name="Lipzen A."/>
            <person name="Chen C."/>
            <person name="Yanf M."/>
            <person name="Daum C."/>
            <person name="Ng V."/>
            <person name="Clum A."/>
            <person name="Ohm R."/>
            <person name="Martin F."/>
            <person name="Silar P."/>
            <person name="Natvig D."/>
            <person name="Lalanne C."/>
            <person name="Gautier V."/>
            <person name="Ament-Velasquez S.L."/>
            <person name="Kruys A."/>
            <person name="Hutchinson M.I."/>
            <person name="Powell A.J."/>
            <person name="Barry K."/>
            <person name="Miller A.N."/>
            <person name="Grigoriev I.V."/>
            <person name="Debuchy R."/>
            <person name="Gladieux P."/>
            <person name="Thoren M.H."/>
            <person name="Johannesson H."/>
        </authorList>
    </citation>
    <scope>NUCLEOTIDE SEQUENCE</scope>
    <source>
        <strain evidence="2">CBS 315.58</strain>
    </source>
</reference>
<dbReference type="EMBL" id="MU863877">
    <property type="protein sequence ID" value="KAK4205221.1"/>
    <property type="molecule type" value="Genomic_DNA"/>
</dbReference>